<keyword evidence="3" id="KW-0804">Transcription</keyword>
<feature type="region of interest" description="Disordered" evidence="5">
    <location>
        <begin position="1"/>
        <end position="22"/>
    </location>
</feature>
<dbReference type="SUPFAM" id="SSF46689">
    <property type="entry name" value="Homeodomain-like"/>
    <property type="match status" value="1"/>
</dbReference>
<sequence>MEGKETERKGKGGGRPRSESTRRSILSATITLLQDESLQSITVEAIAREAGVSKATIYRWWSSKTAVAIDAFIENHLVKTPMPYDVHPAEALIRHWRLMADQYRGFPGRIVAQILAEGQSDPEIMREFRQRFHYGRRAVVREVIENLKAVHPLPEGLGSEQLMDMFYAPIYMRLLWGHAPIDDEFILEYPRSVMSLIGIHLDENDKVVAFA</sequence>
<evidence type="ECO:0000256" key="1">
    <source>
        <dbReference type="ARBA" id="ARBA00023015"/>
    </source>
</evidence>
<dbReference type="InterPro" id="IPR036271">
    <property type="entry name" value="Tet_transcr_reg_TetR-rel_C_sf"/>
</dbReference>
<feature type="DNA-binding region" description="H-T-H motif" evidence="4">
    <location>
        <begin position="42"/>
        <end position="61"/>
    </location>
</feature>
<dbReference type="RefSeq" id="WP_188771020.1">
    <property type="nucleotide sequence ID" value="NZ_BMHK01000011.1"/>
</dbReference>
<proteinExistence type="predicted"/>
<evidence type="ECO:0000256" key="3">
    <source>
        <dbReference type="ARBA" id="ARBA00023163"/>
    </source>
</evidence>
<keyword evidence="8" id="KW-1185">Reference proteome</keyword>
<comment type="caution">
    <text evidence="7">The sequence shown here is derived from an EMBL/GenBank/DDBJ whole genome shotgun (WGS) entry which is preliminary data.</text>
</comment>
<accession>A0A916TS81</accession>
<dbReference type="GO" id="GO:0003700">
    <property type="term" value="F:DNA-binding transcription factor activity"/>
    <property type="evidence" value="ECO:0007669"/>
    <property type="project" value="TreeGrafter"/>
</dbReference>
<reference evidence="7" key="1">
    <citation type="journal article" date="2014" name="Int. J. Syst. Evol. Microbiol.">
        <title>Complete genome sequence of Corynebacterium casei LMG S-19264T (=DSM 44701T), isolated from a smear-ripened cheese.</title>
        <authorList>
            <consortium name="US DOE Joint Genome Institute (JGI-PGF)"/>
            <person name="Walter F."/>
            <person name="Albersmeier A."/>
            <person name="Kalinowski J."/>
            <person name="Ruckert C."/>
        </authorList>
    </citation>
    <scope>NUCLEOTIDE SEQUENCE</scope>
    <source>
        <strain evidence="7">CGMCC 1.15095</strain>
    </source>
</reference>
<dbReference type="Gene3D" id="1.10.10.60">
    <property type="entry name" value="Homeodomain-like"/>
    <property type="match status" value="1"/>
</dbReference>
<evidence type="ECO:0000313" key="7">
    <source>
        <dbReference type="EMBL" id="GGC01300.1"/>
    </source>
</evidence>
<dbReference type="InterPro" id="IPR050109">
    <property type="entry name" value="HTH-type_TetR-like_transc_reg"/>
</dbReference>
<dbReference type="AlphaFoldDB" id="A0A916TS81"/>
<evidence type="ECO:0000256" key="5">
    <source>
        <dbReference type="SAM" id="MobiDB-lite"/>
    </source>
</evidence>
<dbReference type="PROSITE" id="PS50977">
    <property type="entry name" value="HTH_TETR_2"/>
    <property type="match status" value="1"/>
</dbReference>
<dbReference type="GO" id="GO:0000976">
    <property type="term" value="F:transcription cis-regulatory region binding"/>
    <property type="evidence" value="ECO:0007669"/>
    <property type="project" value="TreeGrafter"/>
</dbReference>
<dbReference type="SUPFAM" id="SSF48498">
    <property type="entry name" value="Tetracyclin repressor-like, C-terminal domain"/>
    <property type="match status" value="1"/>
</dbReference>
<dbReference type="EMBL" id="BMHK01000011">
    <property type="protein sequence ID" value="GGC01300.1"/>
    <property type="molecule type" value="Genomic_DNA"/>
</dbReference>
<dbReference type="InterPro" id="IPR009057">
    <property type="entry name" value="Homeodomain-like_sf"/>
</dbReference>
<evidence type="ECO:0000256" key="2">
    <source>
        <dbReference type="ARBA" id="ARBA00023125"/>
    </source>
</evidence>
<keyword evidence="1" id="KW-0805">Transcription regulation</keyword>
<feature type="domain" description="HTH tetR-type" evidence="6">
    <location>
        <begin position="19"/>
        <end position="79"/>
    </location>
</feature>
<dbReference type="PRINTS" id="PR00455">
    <property type="entry name" value="HTHTETR"/>
</dbReference>
<protein>
    <submittedName>
        <fullName evidence="7">TetR family transcriptional regulator</fullName>
    </submittedName>
</protein>
<evidence type="ECO:0000313" key="8">
    <source>
        <dbReference type="Proteomes" id="UP000608154"/>
    </source>
</evidence>
<evidence type="ECO:0000259" key="6">
    <source>
        <dbReference type="PROSITE" id="PS50977"/>
    </source>
</evidence>
<dbReference type="Gene3D" id="1.10.357.10">
    <property type="entry name" value="Tetracycline Repressor, domain 2"/>
    <property type="match status" value="1"/>
</dbReference>
<dbReference type="Proteomes" id="UP000608154">
    <property type="component" value="Unassembled WGS sequence"/>
</dbReference>
<keyword evidence="2 4" id="KW-0238">DNA-binding</keyword>
<dbReference type="InterPro" id="IPR001647">
    <property type="entry name" value="HTH_TetR"/>
</dbReference>
<dbReference type="Pfam" id="PF16859">
    <property type="entry name" value="TetR_C_11"/>
    <property type="match status" value="1"/>
</dbReference>
<dbReference type="Pfam" id="PF00440">
    <property type="entry name" value="TetR_N"/>
    <property type="match status" value="1"/>
</dbReference>
<gene>
    <name evidence="7" type="ORF">GCM10011494_19830</name>
</gene>
<dbReference type="PANTHER" id="PTHR30055">
    <property type="entry name" value="HTH-TYPE TRANSCRIPTIONAL REGULATOR RUTR"/>
    <property type="match status" value="1"/>
</dbReference>
<dbReference type="PANTHER" id="PTHR30055:SF148">
    <property type="entry name" value="TETR-FAMILY TRANSCRIPTIONAL REGULATOR"/>
    <property type="match status" value="1"/>
</dbReference>
<dbReference type="InterPro" id="IPR011075">
    <property type="entry name" value="TetR_C"/>
</dbReference>
<organism evidence="7 8">
    <name type="scientific">Novosphingobium endophyticum</name>
    <dbReference type="NCBI Taxonomy" id="1955250"/>
    <lineage>
        <taxon>Bacteria</taxon>
        <taxon>Pseudomonadati</taxon>
        <taxon>Pseudomonadota</taxon>
        <taxon>Alphaproteobacteria</taxon>
        <taxon>Sphingomonadales</taxon>
        <taxon>Sphingomonadaceae</taxon>
        <taxon>Novosphingobium</taxon>
    </lineage>
</organism>
<reference evidence="7" key="2">
    <citation type="submission" date="2020-09" db="EMBL/GenBank/DDBJ databases">
        <authorList>
            <person name="Sun Q."/>
            <person name="Zhou Y."/>
        </authorList>
    </citation>
    <scope>NUCLEOTIDE SEQUENCE</scope>
    <source>
        <strain evidence="7">CGMCC 1.15095</strain>
    </source>
</reference>
<name>A0A916TS81_9SPHN</name>
<evidence type="ECO:0000256" key="4">
    <source>
        <dbReference type="PROSITE-ProRule" id="PRU00335"/>
    </source>
</evidence>